<name>A0A815VMR1_9BILA</name>
<reference evidence="3" key="1">
    <citation type="submission" date="2021-02" db="EMBL/GenBank/DDBJ databases">
        <authorList>
            <person name="Nowell W R."/>
        </authorList>
    </citation>
    <scope>NUCLEOTIDE SEQUENCE</scope>
</reference>
<evidence type="ECO:0000256" key="1">
    <source>
        <dbReference type="ARBA" id="ARBA00004127"/>
    </source>
</evidence>
<sequence>CHALDTICIAYRDFPSDDLPDWNNETSVVDQLTCICVCGIEDRIRSEIPDATAKFRNAALKCGIISSNDDYLILEGEEFNRRIRSTPHGKVEQNLFDKVWPNLRVLACASSQDKYVLVRGIMASKINPTRETVAITGCHNNDVRALKAADVGFSI</sequence>
<evidence type="ECO:0000256" key="2">
    <source>
        <dbReference type="ARBA" id="ARBA00022842"/>
    </source>
</evidence>
<organism evidence="3 4">
    <name type="scientific">Rotaria sordida</name>
    <dbReference type="NCBI Taxonomy" id="392033"/>
    <lineage>
        <taxon>Eukaryota</taxon>
        <taxon>Metazoa</taxon>
        <taxon>Spiralia</taxon>
        <taxon>Gnathifera</taxon>
        <taxon>Rotifera</taxon>
        <taxon>Eurotatoria</taxon>
        <taxon>Bdelloidea</taxon>
        <taxon>Philodinida</taxon>
        <taxon>Philodinidae</taxon>
        <taxon>Rotaria</taxon>
    </lineage>
</organism>
<evidence type="ECO:0000313" key="4">
    <source>
        <dbReference type="Proteomes" id="UP000663864"/>
    </source>
</evidence>
<dbReference type="Proteomes" id="UP000663864">
    <property type="component" value="Unassembled WGS sequence"/>
</dbReference>
<keyword evidence="2" id="KW-0460">Magnesium</keyword>
<dbReference type="PANTHER" id="PTHR24093">
    <property type="entry name" value="CATION TRANSPORTING ATPASE"/>
    <property type="match status" value="1"/>
</dbReference>
<dbReference type="EMBL" id="CAJNOT010010949">
    <property type="protein sequence ID" value="CAF1532337.1"/>
    <property type="molecule type" value="Genomic_DNA"/>
</dbReference>
<dbReference type="GO" id="GO:0005388">
    <property type="term" value="F:P-type calcium transporter activity"/>
    <property type="evidence" value="ECO:0007669"/>
    <property type="project" value="TreeGrafter"/>
</dbReference>
<feature type="non-terminal residue" evidence="3">
    <location>
        <position position="1"/>
    </location>
</feature>
<comment type="caution">
    <text evidence="3">The sequence shown here is derived from an EMBL/GenBank/DDBJ whole genome shotgun (WGS) entry which is preliminary data.</text>
</comment>
<dbReference type="GO" id="GO:0012505">
    <property type="term" value="C:endomembrane system"/>
    <property type="evidence" value="ECO:0007669"/>
    <property type="project" value="UniProtKB-SubCell"/>
</dbReference>
<dbReference type="GO" id="GO:0051480">
    <property type="term" value="P:regulation of cytosolic calcium ion concentration"/>
    <property type="evidence" value="ECO:0007669"/>
    <property type="project" value="TreeGrafter"/>
</dbReference>
<dbReference type="GO" id="GO:0030165">
    <property type="term" value="F:PDZ domain binding"/>
    <property type="evidence" value="ECO:0007669"/>
    <property type="project" value="TreeGrafter"/>
</dbReference>
<dbReference type="PANTHER" id="PTHR24093:SF369">
    <property type="entry name" value="CALCIUM-TRANSPORTING ATPASE"/>
    <property type="match status" value="1"/>
</dbReference>
<dbReference type="InterPro" id="IPR023214">
    <property type="entry name" value="HAD_sf"/>
</dbReference>
<dbReference type="GO" id="GO:0005886">
    <property type="term" value="C:plasma membrane"/>
    <property type="evidence" value="ECO:0007669"/>
    <property type="project" value="TreeGrafter"/>
</dbReference>
<dbReference type="Gene3D" id="3.40.50.1000">
    <property type="entry name" value="HAD superfamily/HAD-like"/>
    <property type="match status" value="1"/>
</dbReference>
<gene>
    <name evidence="3" type="ORF">ZHD862_LOCUS38786</name>
</gene>
<dbReference type="InterPro" id="IPR036412">
    <property type="entry name" value="HAD-like_sf"/>
</dbReference>
<evidence type="ECO:0000313" key="3">
    <source>
        <dbReference type="EMBL" id="CAF1532337.1"/>
    </source>
</evidence>
<proteinExistence type="predicted"/>
<dbReference type="SUPFAM" id="SSF56784">
    <property type="entry name" value="HAD-like"/>
    <property type="match status" value="1"/>
</dbReference>
<protein>
    <submittedName>
        <fullName evidence="3">Uncharacterized protein</fullName>
    </submittedName>
</protein>
<dbReference type="AlphaFoldDB" id="A0A815VMR1"/>
<accession>A0A815VMR1</accession>
<feature type="non-terminal residue" evidence="3">
    <location>
        <position position="155"/>
    </location>
</feature>
<comment type="subcellular location">
    <subcellularLocation>
        <location evidence="1">Endomembrane system</location>
        <topology evidence="1">Multi-pass membrane protein</topology>
    </subcellularLocation>
</comment>